<dbReference type="AlphaFoldDB" id="S8CCJ6"/>
<feature type="non-terminal residue" evidence="7">
    <location>
        <position position="195"/>
    </location>
</feature>
<accession>S8CCJ6</accession>
<dbReference type="Pfam" id="PF03479">
    <property type="entry name" value="PCC"/>
    <property type="match status" value="1"/>
</dbReference>
<protein>
    <recommendedName>
        <fullName evidence="6">PPC domain-containing protein</fullName>
    </recommendedName>
</protein>
<proteinExistence type="predicted"/>
<dbReference type="CDD" id="cd11378">
    <property type="entry name" value="DUF296"/>
    <property type="match status" value="1"/>
</dbReference>
<gene>
    <name evidence="7" type="ORF">M569_12627</name>
</gene>
<comment type="caution">
    <text evidence="7">The sequence shown here is derived from an EMBL/GenBank/DDBJ whole genome shotgun (WGS) entry which is preliminary data.</text>
</comment>
<dbReference type="GO" id="GO:0003680">
    <property type="term" value="F:minor groove of adenine-thymine-rich DNA binding"/>
    <property type="evidence" value="ECO:0007669"/>
    <property type="project" value="InterPro"/>
</dbReference>
<comment type="subcellular location">
    <subcellularLocation>
        <location evidence="1">Nucleus</location>
    </subcellularLocation>
</comment>
<evidence type="ECO:0000256" key="5">
    <source>
        <dbReference type="SAM" id="MobiDB-lite"/>
    </source>
</evidence>
<dbReference type="Gene3D" id="3.30.1330.80">
    <property type="entry name" value="Hypothetical protein, similar to alpha- acetolactate decarboxylase, domain 2"/>
    <property type="match status" value="1"/>
</dbReference>
<keyword evidence="4" id="KW-0804">Transcription</keyword>
<feature type="non-terminal residue" evidence="7">
    <location>
        <position position="1"/>
    </location>
</feature>
<feature type="compositionally biased region" description="Acidic residues" evidence="5">
    <location>
        <begin position="121"/>
        <end position="130"/>
    </location>
</feature>
<dbReference type="PIRSF" id="PIRSF016021">
    <property type="entry name" value="ESCAROLA"/>
    <property type="match status" value="1"/>
</dbReference>
<dbReference type="Proteomes" id="UP000015453">
    <property type="component" value="Unassembled WGS sequence"/>
</dbReference>
<feature type="region of interest" description="Disordered" evidence="5">
    <location>
        <begin position="121"/>
        <end position="195"/>
    </location>
</feature>
<dbReference type="PROSITE" id="PS51742">
    <property type="entry name" value="PPC"/>
    <property type="match status" value="1"/>
</dbReference>
<evidence type="ECO:0000259" key="6">
    <source>
        <dbReference type="PROSITE" id="PS51742"/>
    </source>
</evidence>
<keyword evidence="8" id="KW-1185">Reference proteome</keyword>
<evidence type="ECO:0000313" key="7">
    <source>
        <dbReference type="EMBL" id="EPS62166.1"/>
    </source>
</evidence>
<dbReference type="InterPro" id="IPR014476">
    <property type="entry name" value="AHL15-29"/>
</dbReference>
<dbReference type="GO" id="GO:0003700">
    <property type="term" value="F:DNA-binding transcription factor activity"/>
    <property type="evidence" value="ECO:0007669"/>
    <property type="project" value="TreeGrafter"/>
</dbReference>
<feature type="compositionally biased region" description="Polar residues" evidence="5">
    <location>
        <begin position="154"/>
        <end position="170"/>
    </location>
</feature>
<sequence length="195" mass="20126">HVMEVAAGCDIQESVSDFATRRQRGVCILSGTGTVADVTIRRPEAPGAVLTLHGRFDILTLSGSFLPPPAPQSASALTIYIAGGQGRVMGGAVVGPLMTSGPVVLMAASFGNAAYERLPLEEAEEEEEEENRSGGGSGAGGLNRIGSPVGQWQDPRSSDPNANLLQNLLNSSSSSTTSSCQIPSEASSYWGRPAP</sequence>
<evidence type="ECO:0000256" key="3">
    <source>
        <dbReference type="ARBA" id="ARBA00023125"/>
    </source>
</evidence>
<feature type="domain" description="PPC" evidence="6">
    <location>
        <begin position="1"/>
        <end position="131"/>
    </location>
</feature>
<reference evidence="7 8" key="1">
    <citation type="journal article" date="2013" name="BMC Genomics">
        <title>The miniature genome of a carnivorous plant Genlisea aurea contains a low number of genes and short non-coding sequences.</title>
        <authorList>
            <person name="Leushkin E.V."/>
            <person name="Sutormin R.A."/>
            <person name="Nabieva E.R."/>
            <person name="Penin A.A."/>
            <person name="Kondrashov A.S."/>
            <person name="Logacheva M.D."/>
        </authorList>
    </citation>
    <scope>NUCLEOTIDE SEQUENCE [LARGE SCALE GENOMIC DNA]</scope>
</reference>
<dbReference type="GO" id="GO:0010228">
    <property type="term" value="P:vegetative to reproductive phase transition of meristem"/>
    <property type="evidence" value="ECO:0007669"/>
    <property type="project" value="TreeGrafter"/>
</dbReference>
<dbReference type="PANTHER" id="PTHR31100:SF2">
    <property type="entry name" value="AT-HOOK MOTIF NUCLEAR-LOCALIZED PROTEIN 18-RELATED"/>
    <property type="match status" value="1"/>
</dbReference>
<dbReference type="SUPFAM" id="SSF117856">
    <property type="entry name" value="AF0104/ALDC/Ptd012-like"/>
    <property type="match status" value="1"/>
</dbReference>
<evidence type="ECO:0000256" key="1">
    <source>
        <dbReference type="ARBA" id="ARBA00004123"/>
    </source>
</evidence>
<feature type="compositionally biased region" description="Gly residues" evidence="5">
    <location>
        <begin position="133"/>
        <end position="143"/>
    </location>
</feature>
<dbReference type="EMBL" id="AUSU01006345">
    <property type="protein sequence ID" value="EPS62166.1"/>
    <property type="molecule type" value="Genomic_DNA"/>
</dbReference>
<dbReference type="FunFam" id="3.30.1330.80:FF:000001">
    <property type="entry name" value="AT-hook motif nuclear-localized protein"/>
    <property type="match status" value="1"/>
</dbReference>
<keyword evidence="2" id="KW-0805">Transcription regulation</keyword>
<keyword evidence="3" id="KW-0238">DNA-binding</keyword>
<dbReference type="OrthoDB" id="780035at2759"/>
<dbReference type="GO" id="GO:0005634">
    <property type="term" value="C:nucleus"/>
    <property type="evidence" value="ECO:0007669"/>
    <property type="project" value="UniProtKB-SubCell"/>
</dbReference>
<evidence type="ECO:0000313" key="8">
    <source>
        <dbReference type="Proteomes" id="UP000015453"/>
    </source>
</evidence>
<dbReference type="InterPro" id="IPR005175">
    <property type="entry name" value="PPC_dom"/>
</dbReference>
<evidence type="ECO:0000256" key="2">
    <source>
        <dbReference type="ARBA" id="ARBA00023015"/>
    </source>
</evidence>
<evidence type="ECO:0000256" key="4">
    <source>
        <dbReference type="ARBA" id="ARBA00023163"/>
    </source>
</evidence>
<name>S8CCJ6_9LAMI</name>
<dbReference type="PANTHER" id="PTHR31100">
    <property type="entry name" value="AT-HOOK MOTIF NUCLEAR-LOCALIZED PROTEIN 15"/>
    <property type="match status" value="1"/>
</dbReference>
<organism evidence="7 8">
    <name type="scientific">Genlisea aurea</name>
    <dbReference type="NCBI Taxonomy" id="192259"/>
    <lineage>
        <taxon>Eukaryota</taxon>
        <taxon>Viridiplantae</taxon>
        <taxon>Streptophyta</taxon>
        <taxon>Embryophyta</taxon>
        <taxon>Tracheophyta</taxon>
        <taxon>Spermatophyta</taxon>
        <taxon>Magnoliopsida</taxon>
        <taxon>eudicotyledons</taxon>
        <taxon>Gunneridae</taxon>
        <taxon>Pentapetalae</taxon>
        <taxon>asterids</taxon>
        <taxon>lamiids</taxon>
        <taxon>Lamiales</taxon>
        <taxon>Lentibulariaceae</taxon>
        <taxon>Genlisea</taxon>
    </lineage>
</organism>